<keyword evidence="1" id="KW-1133">Transmembrane helix</keyword>
<organism evidence="2 3">
    <name type="scientific">Paramylibacter ulvae</name>
    <dbReference type="NCBI Taxonomy" id="1651968"/>
    <lineage>
        <taxon>Bacteria</taxon>
        <taxon>Pseudomonadati</taxon>
        <taxon>Pseudomonadota</taxon>
        <taxon>Alphaproteobacteria</taxon>
        <taxon>Rhodobacterales</taxon>
        <taxon>Paracoccaceae</taxon>
        <taxon>Paramylibacter</taxon>
    </lineage>
</organism>
<sequence length="88" mass="10483">MIIWVRNFVLIFAILSVVYLILSAHYARKQRRKLKDQHKTIKQDQPEDEFIAHGMIKYRRSLKPKLIFCVYLVPFVLMAILIYLAAYA</sequence>
<feature type="transmembrane region" description="Helical" evidence="1">
    <location>
        <begin position="66"/>
        <end position="86"/>
    </location>
</feature>
<dbReference type="Proteomes" id="UP000634455">
    <property type="component" value="Unassembled WGS sequence"/>
</dbReference>
<dbReference type="EMBL" id="BMZF01000001">
    <property type="protein sequence ID" value="GHA43594.1"/>
    <property type="molecule type" value="Genomic_DNA"/>
</dbReference>
<feature type="transmembrane region" description="Helical" evidence="1">
    <location>
        <begin position="6"/>
        <end position="27"/>
    </location>
</feature>
<proteinExistence type="predicted"/>
<accession>A0ABQ3CZ95</accession>
<keyword evidence="1" id="KW-0472">Membrane</keyword>
<keyword evidence="1" id="KW-0812">Transmembrane</keyword>
<reference evidence="3" key="1">
    <citation type="journal article" date="2019" name="Int. J. Syst. Evol. Microbiol.">
        <title>The Global Catalogue of Microorganisms (GCM) 10K type strain sequencing project: providing services to taxonomists for standard genome sequencing and annotation.</title>
        <authorList>
            <consortium name="The Broad Institute Genomics Platform"/>
            <consortium name="The Broad Institute Genome Sequencing Center for Infectious Disease"/>
            <person name="Wu L."/>
            <person name="Ma J."/>
        </authorList>
    </citation>
    <scope>NUCLEOTIDE SEQUENCE [LARGE SCALE GENOMIC DNA]</scope>
    <source>
        <strain evidence="3">KCTC 32465</strain>
    </source>
</reference>
<evidence type="ECO:0008006" key="4">
    <source>
        <dbReference type="Google" id="ProtNLM"/>
    </source>
</evidence>
<evidence type="ECO:0000313" key="3">
    <source>
        <dbReference type="Proteomes" id="UP000634455"/>
    </source>
</evidence>
<dbReference type="RefSeq" id="WP_189639020.1">
    <property type="nucleotide sequence ID" value="NZ_BMZF01000001.1"/>
</dbReference>
<protein>
    <recommendedName>
        <fullName evidence="4">DUF3899 domain-containing protein</fullName>
    </recommendedName>
</protein>
<evidence type="ECO:0000313" key="2">
    <source>
        <dbReference type="EMBL" id="GHA43594.1"/>
    </source>
</evidence>
<keyword evidence="3" id="KW-1185">Reference proteome</keyword>
<evidence type="ECO:0000256" key="1">
    <source>
        <dbReference type="SAM" id="Phobius"/>
    </source>
</evidence>
<gene>
    <name evidence="2" type="ORF">GCM10008927_05390</name>
</gene>
<name>A0ABQ3CZ95_9RHOB</name>
<comment type="caution">
    <text evidence="2">The sequence shown here is derived from an EMBL/GenBank/DDBJ whole genome shotgun (WGS) entry which is preliminary data.</text>
</comment>